<dbReference type="CDD" id="cd19869">
    <property type="entry name" value="DSRM_DCL_plant"/>
    <property type="match status" value="1"/>
</dbReference>
<feature type="region of interest" description="Disordered" evidence="2">
    <location>
        <begin position="1"/>
        <end position="89"/>
    </location>
</feature>
<proteinExistence type="predicted"/>
<keyword evidence="1" id="KW-0694">RNA-binding</keyword>
<dbReference type="SMART" id="SM00358">
    <property type="entry name" value="DSRM"/>
    <property type="match status" value="1"/>
</dbReference>
<dbReference type="PROSITE" id="PS50137">
    <property type="entry name" value="DS_RBD"/>
    <property type="match status" value="1"/>
</dbReference>
<dbReference type="InterPro" id="IPR014720">
    <property type="entry name" value="dsRBD_dom"/>
</dbReference>
<organism evidence="4 5">
    <name type="scientific">Manihot esculenta</name>
    <name type="common">Cassava</name>
    <name type="synonym">Jatropha manihot</name>
    <dbReference type="NCBI Taxonomy" id="3983"/>
    <lineage>
        <taxon>Eukaryota</taxon>
        <taxon>Viridiplantae</taxon>
        <taxon>Streptophyta</taxon>
        <taxon>Embryophyta</taxon>
        <taxon>Tracheophyta</taxon>
        <taxon>Spermatophyta</taxon>
        <taxon>Magnoliopsida</taxon>
        <taxon>eudicotyledons</taxon>
        <taxon>Gunneridae</taxon>
        <taxon>Pentapetalae</taxon>
        <taxon>rosids</taxon>
        <taxon>fabids</taxon>
        <taxon>Malpighiales</taxon>
        <taxon>Euphorbiaceae</taxon>
        <taxon>Crotonoideae</taxon>
        <taxon>Manihoteae</taxon>
        <taxon>Manihot</taxon>
    </lineage>
</organism>
<dbReference type="EMBL" id="CM004390">
    <property type="protein sequence ID" value="OAY52719.1"/>
    <property type="molecule type" value="Genomic_DNA"/>
</dbReference>
<name>A0A2C9W190_MANES</name>
<dbReference type="OMA" id="HQRLFTF"/>
<dbReference type="OrthoDB" id="786951at2759"/>
<dbReference type="SUPFAM" id="SSF54768">
    <property type="entry name" value="dsRNA-binding domain-like"/>
    <property type="match status" value="1"/>
</dbReference>
<reference evidence="5" key="1">
    <citation type="journal article" date="2016" name="Nat. Biotechnol.">
        <title>Sequencing wild and cultivated cassava and related species reveals extensive interspecific hybridization and genetic diversity.</title>
        <authorList>
            <person name="Bredeson J.V."/>
            <person name="Lyons J.B."/>
            <person name="Prochnik S.E."/>
            <person name="Wu G.A."/>
            <person name="Ha C.M."/>
            <person name="Edsinger-Gonzales E."/>
            <person name="Grimwood J."/>
            <person name="Schmutz J."/>
            <person name="Rabbi I.Y."/>
            <person name="Egesi C."/>
            <person name="Nauluvula P."/>
            <person name="Lebot V."/>
            <person name="Ndunguru J."/>
            <person name="Mkamilo G."/>
            <person name="Bart R.S."/>
            <person name="Setter T.L."/>
            <person name="Gleadow R.M."/>
            <person name="Kulakow P."/>
            <person name="Ferguson M.E."/>
            <person name="Rounsley S."/>
            <person name="Rokhsar D.S."/>
        </authorList>
    </citation>
    <scope>NUCLEOTIDE SEQUENCE [LARGE SCALE GENOMIC DNA]</scope>
    <source>
        <strain evidence="5">cv. AM560-2</strain>
    </source>
</reference>
<dbReference type="Gramene" id="Manes.04G105300.1.v8.1">
    <property type="protein sequence ID" value="Manes.04G105300.1.v8.1.CDS"/>
    <property type="gene ID" value="Manes.04G105300.v8.1"/>
</dbReference>
<dbReference type="AlphaFoldDB" id="A0A2C9W190"/>
<dbReference type="STRING" id="3983.A0A2C9W190"/>
<dbReference type="Gene3D" id="3.30.160.20">
    <property type="match status" value="1"/>
</dbReference>
<evidence type="ECO:0000256" key="1">
    <source>
        <dbReference type="PROSITE-ProRule" id="PRU00266"/>
    </source>
</evidence>
<accession>A0A2C9W190</accession>
<protein>
    <recommendedName>
        <fullName evidence="3">DRBM domain-containing protein</fullName>
    </recommendedName>
</protein>
<evidence type="ECO:0000256" key="2">
    <source>
        <dbReference type="SAM" id="MobiDB-lite"/>
    </source>
</evidence>
<evidence type="ECO:0000313" key="4">
    <source>
        <dbReference type="EMBL" id="OAY52719.1"/>
    </source>
</evidence>
<dbReference type="Proteomes" id="UP000091857">
    <property type="component" value="Chromosome 4"/>
</dbReference>
<evidence type="ECO:0000259" key="3">
    <source>
        <dbReference type="PROSITE" id="PS50137"/>
    </source>
</evidence>
<dbReference type="Pfam" id="PF14709">
    <property type="entry name" value="DND1_DSRM"/>
    <property type="match status" value="1"/>
</dbReference>
<dbReference type="GO" id="GO:0003723">
    <property type="term" value="F:RNA binding"/>
    <property type="evidence" value="ECO:0007669"/>
    <property type="project" value="UniProtKB-UniRule"/>
</dbReference>
<comment type="caution">
    <text evidence="4">The sequence shown here is derived from an EMBL/GenBank/DDBJ whole genome shotgun (WGS) entry which is preliminary data.</text>
</comment>
<feature type="compositionally biased region" description="Polar residues" evidence="2">
    <location>
        <begin position="24"/>
        <end position="37"/>
    </location>
</feature>
<sequence>MEKPRKQSETHINLKNLPPIDPLTKTQSQVKKITTATRYVPRGAKPGPLEERPRSAKLFYQQANTESDSVADKNLLPNKHNPRDDEDDASDCCVKHITDSNYINFKTQTQTKEDFEISRDDRAFHNHSGEANKTSAKSQLYEICAANSWKPPLFECCKEEGPSHQRLFTFKVSVEIERAGAGSILEGFGGPRPQKKIAAEHAAEGALWYLKHLCSYFPIRNVGEKKNK</sequence>
<evidence type="ECO:0000313" key="5">
    <source>
        <dbReference type="Proteomes" id="UP000091857"/>
    </source>
</evidence>
<keyword evidence="5" id="KW-1185">Reference proteome</keyword>
<gene>
    <name evidence="4" type="ORF">MANES_04G105300v8</name>
</gene>
<feature type="domain" description="DRBM" evidence="3">
    <location>
        <begin position="135"/>
        <end position="212"/>
    </location>
</feature>